<dbReference type="Proteomes" id="UP000001024">
    <property type="component" value="Chromosome"/>
</dbReference>
<dbReference type="AlphaFoldDB" id="Q9HK85"/>
<dbReference type="InParanoid" id="Q9HK85"/>
<evidence type="ECO:0000313" key="1">
    <source>
        <dbReference type="EMBL" id="CAC11854.1"/>
    </source>
</evidence>
<sequence length="86" mass="10290">MRYDLADPYLKIDCKDCEYKAIMASSKDILRKFSKMQIEYHYGYNDLVDKLRRCGFKVRYTKPRSDYNRHASNPNMSVGYIYASRI</sequence>
<name>Q9HK85_THEAC</name>
<gene>
    <name evidence="1" type="ordered locus">Ta0716</name>
</gene>
<dbReference type="KEGG" id="tac:Ta0716"/>
<dbReference type="EMBL" id="AL445065">
    <property type="protein sequence ID" value="CAC11854.1"/>
    <property type="molecule type" value="Genomic_DNA"/>
</dbReference>
<organism evidence="1 2">
    <name type="scientific">Thermoplasma acidophilum (strain ATCC 25905 / DSM 1728 / JCM 9062 / NBRC 15155 / AMRC-C165)</name>
    <dbReference type="NCBI Taxonomy" id="273075"/>
    <lineage>
        <taxon>Archaea</taxon>
        <taxon>Methanobacteriati</taxon>
        <taxon>Thermoplasmatota</taxon>
        <taxon>Thermoplasmata</taxon>
        <taxon>Thermoplasmatales</taxon>
        <taxon>Thermoplasmataceae</taxon>
        <taxon>Thermoplasma</taxon>
    </lineage>
</organism>
<keyword evidence="2" id="KW-1185">Reference proteome</keyword>
<proteinExistence type="predicted"/>
<evidence type="ECO:0000313" key="2">
    <source>
        <dbReference type="Proteomes" id="UP000001024"/>
    </source>
</evidence>
<accession>Q9HK85</accession>
<reference evidence="1 2" key="1">
    <citation type="journal article" date="2000" name="Nature">
        <title>The genome sequence of the thermoacidophilic scavenger Thermoplasma acidophilum.</title>
        <authorList>
            <person name="Ruepp A."/>
            <person name="Graml W."/>
            <person name="Santos-Martinez M.L."/>
            <person name="Koretke K.K."/>
            <person name="Volker C."/>
            <person name="Mewes H.W."/>
            <person name="Frishman D."/>
            <person name="Stocker S."/>
            <person name="Lupas A.N."/>
            <person name="Baumeister W."/>
        </authorList>
    </citation>
    <scope>NUCLEOTIDE SEQUENCE [LARGE SCALE GENOMIC DNA]</scope>
    <source>
        <strain evidence="2">ATCC 25905 / DSM 1728 / JCM 9062 / NBRC 15155 / AMRC-C165</strain>
    </source>
</reference>
<dbReference type="EnsemblBacteria" id="CAC11854">
    <property type="protein sequence ID" value="CAC11854"/>
    <property type="gene ID" value="CAC11854"/>
</dbReference>
<dbReference type="STRING" id="273075.gene:9571936"/>
<dbReference type="HOGENOM" id="CLU_2490610_0_0_2"/>
<protein>
    <submittedName>
        <fullName evidence="1">Uncharacterized protein</fullName>
    </submittedName>
</protein>